<dbReference type="InterPro" id="IPR003137">
    <property type="entry name" value="PA_domain"/>
</dbReference>
<keyword evidence="5" id="KW-1133">Transmembrane helix</keyword>
<evidence type="ECO:0000256" key="4">
    <source>
        <dbReference type="ARBA" id="ARBA00022737"/>
    </source>
</evidence>
<dbReference type="EMBL" id="BQKI01000085">
    <property type="protein sequence ID" value="GJN34207.1"/>
    <property type="molecule type" value="Genomic_DNA"/>
</dbReference>
<dbReference type="InterPro" id="IPR056858">
    <property type="entry name" value="VSR_TRX"/>
</dbReference>
<keyword evidence="12" id="KW-1185">Reference proteome</keyword>
<feature type="region of interest" description="Disordered" evidence="8">
    <location>
        <begin position="138"/>
        <end position="175"/>
    </location>
</feature>
<dbReference type="GO" id="GO:0012505">
    <property type="term" value="C:endomembrane system"/>
    <property type="evidence" value="ECO:0007669"/>
    <property type="project" value="UniProtKB-SubCell"/>
</dbReference>
<dbReference type="PANTHER" id="PTHR22702">
    <property type="entry name" value="PROTEASE-ASSOCIATED DOMAIN-CONTAINING PROTEIN"/>
    <property type="match status" value="1"/>
</dbReference>
<reference evidence="11" key="2">
    <citation type="submission" date="2021-12" db="EMBL/GenBank/DDBJ databases">
        <title>Resequencing data analysis of finger millet.</title>
        <authorList>
            <person name="Hatakeyama M."/>
            <person name="Aluri S."/>
            <person name="Balachadran M.T."/>
            <person name="Sivarajan S.R."/>
            <person name="Poveda L."/>
            <person name="Shimizu-Inatsugi R."/>
            <person name="Schlapbach R."/>
            <person name="Sreeman S.M."/>
            <person name="Shimizu K.K."/>
        </authorList>
    </citation>
    <scope>NUCLEOTIDE SEQUENCE</scope>
</reference>
<organism evidence="11 12">
    <name type="scientific">Eleusine coracana subsp. coracana</name>
    <dbReference type="NCBI Taxonomy" id="191504"/>
    <lineage>
        <taxon>Eukaryota</taxon>
        <taxon>Viridiplantae</taxon>
        <taxon>Streptophyta</taxon>
        <taxon>Embryophyta</taxon>
        <taxon>Tracheophyta</taxon>
        <taxon>Spermatophyta</taxon>
        <taxon>Magnoliopsida</taxon>
        <taxon>Liliopsida</taxon>
        <taxon>Poales</taxon>
        <taxon>Poaceae</taxon>
        <taxon>PACMAD clade</taxon>
        <taxon>Chloridoideae</taxon>
        <taxon>Cynodonteae</taxon>
        <taxon>Eleusininae</taxon>
        <taxon>Eleusine</taxon>
    </lineage>
</organism>
<gene>
    <name evidence="11" type="primary">gb22851</name>
    <name evidence="11" type="ORF">PR202_gb22851</name>
</gene>
<keyword evidence="7" id="KW-0325">Glycoprotein</keyword>
<accession>A0AAV5FHM4</accession>
<dbReference type="AlphaFoldDB" id="A0AAV5FHM4"/>
<evidence type="ECO:0000256" key="6">
    <source>
        <dbReference type="ARBA" id="ARBA00023136"/>
    </source>
</evidence>
<keyword evidence="4" id="KW-0677">Repeat</keyword>
<evidence type="ECO:0000259" key="10">
    <source>
        <dbReference type="Pfam" id="PF25011"/>
    </source>
</evidence>
<proteinExistence type="predicted"/>
<evidence type="ECO:0000256" key="5">
    <source>
        <dbReference type="ARBA" id="ARBA00022989"/>
    </source>
</evidence>
<keyword evidence="2" id="KW-0812">Transmembrane</keyword>
<comment type="subcellular location">
    <subcellularLocation>
        <location evidence="1">Endomembrane system</location>
    </subcellularLocation>
</comment>
<evidence type="ECO:0000313" key="11">
    <source>
        <dbReference type="EMBL" id="GJN34207.1"/>
    </source>
</evidence>
<evidence type="ECO:0000256" key="1">
    <source>
        <dbReference type="ARBA" id="ARBA00004308"/>
    </source>
</evidence>
<evidence type="ECO:0000256" key="7">
    <source>
        <dbReference type="ARBA" id="ARBA00023180"/>
    </source>
</evidence>
<dbReference type="Pfam" id="PF25011">
    <property type="entry name" value="VSR_TRX"/>
    <property type="match status" value="1"/>
</dbReference>
<evidence type="ECO:0000256" key="3">
    <source>
        <dbReference type="ARBA" id="ARBA00022729"/>
    </source>
</evidence>
<sequence length="386" mass="42465">MSPECADCFFALKAWNAQRAGAAALLIADNVDEQLLTMGSPEASSDTDYIDKINIPSALVNRAFGESLKKMFDKVTSSSSPEEEVVVKLDWRESMPHPEERVEYELWTNSNDECGARCDEQAAFVRGGFRGLAQLLERGSRRTTSHGTARSRSGCRRSASTLEGAPDPEQDFGAGYEGKDVVVETGEPEAAEKKYSKACAEDIVTALDIQTNECLRRNGGCWRDASTNVTPCRDTYRGRVCECPVMNGVRYEGDGYTDCKAVGPGRCALNNGGCWSETRGGQTFSACSLTRNAPRQQEYRILHLRDRVDPEKRWAPHDEVQEEIAALAGKEKNAAAAVNEVPGAAAMHGGKEVQREVACIDGHRDAGKKTWWRSCKRVEEFGSSMW</sequence>
<feature type="domain" description="Vacuolar sorting receptor thioredoxin-like" evidence="10">
    <location>
        <begin position="102"/>
        <end position="184"/>
    </location>
</feature>
<protein>
    <recommendedName>
        <fullName evidence="13">PA domain-containing protein</fullName>
    </recommendedName>
</protein>
<dbReference type="Pfam" id="PF02225">
    <property type="entry name" value="PA"/>
    <property type="match status" value="1"/>
</dbReference>
<evidence type="ECO:0000256" key="2">
    <source>
        <dbReference type="ARBA" id="ARBA00022692"/>
    </source>
</evidence>
<evidence type="ECO:0008006" key="13">
    <source>
        <dbReference type="Google" id="ProtNLM"/>
    </source>
</evidence>
<name>A0AAV5FHM4_ELECO</name>
<dbReference type="Proteomes" id="UP001054889">
    <property type="component" value="Unassembled WGS sequence"/>
</dbReference>
<dbReference type="Gene3D" id="3.50.30.30">
    <property type="match status" value="1"/>
</dbReference>
<keyword evidence="6" id="KW-0472">Membrane</keyword>
<comment type="caution">
    <text evidence="11">The sequence shown here is derived from an EMBL/GenBank/DDBJ whole genome shotgun (WGS) entry which is preliminary data.</text>
</comment>
<evidence type="ECO:0000259" key="9">
    <source>
        <dbReference type="Pfam" id="PF02225"/>
    </source>
</evidence>
<evidence type="ECO:0000256" key="8">
    <source>
        <dbReference type="SAM" id="MobiDB-lite"/>
    </source>
</evidence>
<evidence type="ECO:0000313" key="12">
    <source>
        <dbReference type="Proteomes" id="UP001054889"/>
    </source>
</evidence>
<feature type="compositionally biased region" description="Low complexity" evidence="8">
    <location>
        <begin position="147"/>
        <end position="161"/>
    </location>
</feature>
<dbReference type="PANTHER" id="PTHR22702:SF4">
    <property type="entry name" value="VACUOLAR-SORTING RECEPTOR 6-LIKE"/>
    <property type="match status" value="1"/>
</dbReference>
<feature type="domain" description="PA" evidence="9">
    <location>
        <begin position="7"/>
        <end position="68"/>
    </location>
</feature>
<reference evidence="11" key="1">
    <citation type="journal article" date="2018" name="DNA Res.">
        <title>Multiple hybrid de novo genome assembly of finger millet, an orphan allotetraploid crop.</title>
        <authorList>
            <person name="Hatakeyama M."/>
            <person name="Aluri S."/>
            <person name="Balachadran M.T."/>
            <person name="Sivarajan S.R."/>
            <person name="Patrignani A."/>
            <person name="Gruter S."/>
            <person name="Poveda L."/>
            <person name="Shimizu-Inatsugi R."/>
            <person name="Baeten J."/>
            <person name="Francoijs K.J."/>
            <person name="Nataraja K.N."/>
            <person name="Reddy Y.A.N."/>
            <person name="Phadnis S."/>
            <person name="Ravikumar R.L."/>
            <person name="Schlapbach R."/>
            <person name="Sreeman S.M."/>
            <person name="Shimizu K.K."/>
        </authorList>
    </citation>
    <scope>NUCLEOTIDE SEQUENCE</scope>
</reference>
<keyword evidence="3" id="KW-0732">Signal</keyword>